<dbReference type="AlphaFoldDB" id="A0A6J5ZSE4"/>
<dbReference type="EMBL" id="CAESAD010000011">
    <property type="protein sequence ID" value="CAB4343707.1"/>
    <property type="molecule type" value="Genomic_DNA"/>
</dbReference>
<evidence type="ECO:0000313" key="5">
    <source>
        <dbReference type="EMBL" id="CAB4708871.1"/>
    </source>
</evidence>
<evidence type="ECO:0000256" key="1">
    <source>
        <dbReference type="ARBA" id="ARBA00023002"/>
    </source>
</evidence>
<evidence type="ECO:0000259" key="2">
    <source>
        <dbReference type="Pfam" id="PF01266"/>
    </source>
</evidence>
<proteinExistence type="predicted"/>
<dbReference type="EMBL" id="CAFBIX010000108">
    <property type="protein sequence ID" value="CAB4851338.1"/>
    <property type="molecule type" value="Genomic_DNA"/>
</dbReference>
<protein>
    <submittedName>
        <fullName evidence="4">Unannotated protein</fullName>
    </submittedName>
</protein>
<organism evidence="4">
    <name type="scientific">freshwater metagenome</name>
    <dbReference type="NCBI Taxonomy" id="449393"/>
    <lineage>
        <taxon>unclassified sequences</taxon>
        <taxon>metagenomes</taxon>
        <taxon>ecological metagenomes</taxon>
    </lineage>
</organism>
<reference evidence="4" key="1">
    <citation type="submission" date="2020-05" db="EMBL/GenBank/DDBJ databases">
        <authorList>
            <person name="Chiriac C."/>
            <person name="Salcher M."/>
            <person name="Ghai R."/>
            <person name="Kavagutti S V."/>
        </authorList>
    </citation>
    <scope>NUCLEOTIDE SEQUENCE</scope>
</reference>
<gene>
    <name evidence="5" type="ORF">UFOPK2648_00768</name>
    <name evidence="6" type="ORF">UFOPK3278_01461</name>
    <name evidence="3" type="ORF">UFOPK3406_00983</name>
    <name evidence="4" type="ORF">UFOPK3925_01275</name>
</gene>
<sequence length="385" mass="40889">MADRRIVIIGGGAVGLSTALHLTRLDPQLDVLVLEADHVGSGSSSRSVGVVETQYVGEFDIAVRAYGRQFCDELAENEGLRFVRTGYVRLASKESDFKDYELSIKRQQDNGIFDARVLDANEVDELIPQISMKDRLGGLYGPSDGFLDGHLYCSLLTELVVRQGGRVNQNTKFLGIENSADGSSLIKTSRGDFIADVVVNAAGGWAGKIGDLLGAPVPLIPQVHSAALIQMSKPLENMVPMVMDYVPGSGKPGLYFRYERPDQLVAGLHIEEAIDGAADPDSYSESSTPEFIEELAELISQRLPGLPDGGISRAWSGIYPLTEDRSPIVGAHPANSGVICALGAGGNGIQLSPAIGRAVAEEIVSGSVSSLPVDNPWAASRLASA</sequence>
<dbReference type="InterPro" id="IPR036188">
    <property type="entry name" value="FAD/NAD-bd_sf"/>
</dbReference>
<feature type="domain" description="FAD dependent oxidoreductase" evidence="2">
    <location>
        <begin position="5"/>
        <end position="361"/>
    </location>
</feature>
<name>A0A6J5ZSE4_9ZZZZ</name>
<dbReference type="EMBL" id="CAESAI010000023">
    <property type="protein sequence ID" value="CAB4340853.1"/>
    <property type="molecule type" value="Genomic_DNA"/>
</dbReference>
<dbReference type="EMBL" id="CAEZYC010000036">
    <property type="protein sequence ID" value="CAB4708871.1"/>
    <property type="molecule type" value="Genomic_DNA"/>
</dbReference>
<evidence type="ECO:0000313" key="3">
    <source>
        <dbReference type="EMBL" id="CAB4340853.1"/>
    </source>
</evidence>
<dbReference type="InterPro" id="IPR006076">
    <property type="entry name" value="FAD-dep_OxRdtase"/>
</dbReference>
<evidence type="ECO:0000313" key="6">
    <source>
        <dbReference type="EMBL" id="CAB4851338.1"/>
    </source>
</evidence>
<dbReference type="PANTHER" id="PTHR13847">
    <property type="entry name" value="SARCOSINE DEHYDROGENASE-RELATED"/>
    <property type="match status" value="1"/>
</dbReference>
<dbReference type="PANTHER" id="PTHR13847:SF287">
    <property type="entry name" value="FAD-DEPENDENT OXIDOREDUCTASE DOMAIN-CONTAINING PROTEIN 1"/>
    <property type="match status" value="1"/>
</dbReference>
<dbReference type="GO" id="GO:0016491">
    <property type="term" value="F:oxidoreductase activity"/>
    <property type="evidence" value="ECO:0007669"/>
    <property type="project" value="UniProtKB-KW"/>
</dbReference>
<dbReference type="Gene3D" id="3.50.50.60">
    <property type="entry name" value="FAD/NAD(P)-binding domain"/>
    <property type="match status" value="1"/>
</dbReference>
<dbReference type="GO" id="GO:0005737">
    <property type="term" value="C:cytoplasm"/>
    <property type="evidence" value="ECO:0007669"/>
    <property type="project" value="TreeGrafter"/>
</dbReference>
<evidence type="ECO:0000313" key="4">
    <source>
        <dbReference type="EMBL" id="CAB4343707.1"/>
    </source>
</evidence>
<dbReference type="SUPFAM" id="SSF51905">
    <property type="entry name" value="FAD/NAD(P)-binding domain"/>
    <property type="match status" value="1"/>
</dbReference>
<keyword evidence="1" id="KW-0560">Oxidoreductase</keyword>
<accession>A0A6J5ZSE4</accession>
<dbReference type="Pfam" id="PF01266">
    <property type="entry name" value="DAO"/>
    <property type="match status" value="1"/>
</dbReference>
<dbReference type="Gene3D" id="3.30.9.10">
    <property type="entry name" value="D-Amino Acid Oxidase, subunit A, domain 2"/>
    <property type="match status" value="1"/>
</dbReference>